<feature type="region of interest" description="Disordered" evidence="1">
    <location>
        <begin position="162"/>
        <end position="245"/>
    </location>
</feature>
<reference evidence="2 3" key="1">
    <citation type="submission" date="2018-08" db="EMBL/GenBank/DDBJ databases">
        <title>Genomic Encyclopedia of Type Strains, Phase III (KMG-III): the genomes of soil and plant-associated and newly described type strains.</title>
        <authorList>
            <person name="Whitman W."/>
        </authorList>
    </citation>
    <scope>NUCLEOTIDE SEQUENCE [LARGE SCALE GENOMIC DNA]</scope>
    <source>
        <strain evidence="2 3">CGMCC 1.10966</strain>
    </source>
</reference>
<dbReference type="Proteomes" id="UP000256304">
    <property type="component" value="Unassembled WGS sequence"/>
</dbReference>
<feature type="compositionally biased region" description="Low complexity" evidence="1">
    <location>
        <begin position="199"/>
        <end position="245"/>
    </location>
</feature>
<proteinExistence type="predicted"/>
<sequence length="245" mass="25561">MKWDEGQADSLRSKLFTKDGKPLRILSTSLGVALIANAVFGGMAYAEGNSSATATAGTEQPKLVEWSSDAVKQYFDPAVDWNIPMLADENAEDQDNEEAAGSGSTAVSGGAGGGGTSSSGDTIIVNNGYHSSFGWDDLMLYHLLFNQGSSYSTTRYYTTHTTYKPNTHTTYKPKTAYNSDSFQNKPVSGSTVRPVTSNKSGSVTRRSKSTSSSPGGIGGKSSSMSSSGSSSSKSSSHSIFGGFGG</sequence>
<protein>
    <submittedName>
        <fullName evidence="2">Uncharacterized protein</fullName>
    </submittedName>
</protein>
<gene>
    <name evidence="2" type="ORF">A8990_1777</name>
</gene>
<accession>A0A3D9Q129</accession>
<keyword evidence="3" id="KW-1185">Reference proteome</keyword>
<dbReference type="RefSeq" id="WP_245996321.1">
    <property type="nucleotide sequence ID" value="NZ_QTTN01000077.1"/>
</dbReference>
<evidence type="ECO:0000313" key="3">
    <source>
        <dbReference type="Proteomes" id="UP000256304"/>
    </source>
</evidence>
<feature type="compositionally biased region" description="Low complexity" evidence="1">
    <location>
        <begin position="99"/>
        <end position="108"/>
    </location>
</feature>
<comment type="caution">
    <text evidence="2">The sequence shown here is derived from an EMBL/GenBank/DDBJ whole genome shotgun (WGS) entry which is preliminary data.</text>
</comment>
<dbReference type="EMBL" id="QTTN01000077">
    <property type="protein sequence ID" value="REE54738.1"/>
    <property type="molecule type" value="Genomic_DNA"/>
</dbReference>
<evidence type="ECO:0000256" key="1">
    <source>
        <dbReference type="SAM" id="MobiDB-lite"/>
    </source>
</evidence>
<dbReference type="AlphaFoldDB" id="A0A3D9Q129"/>
<name>A0A3D9Q129_9BACL</name>
<feature type="compositionally biased region" description="Polar residues" evidence="1">
    <location>
        <begin position="176"/>
        <end position="198"/>
    </location>
</feature>
<evidence type="ECO:0000313" key="2">
    <source>
        <dbReference type="EMBL" id="REE54738.1"/>
    </source>
</evidence>
<feature type="compositionally biased region" description="Low complexity" evidence="1">
    <location>
        <begin position="162"/>
        <end position="175"/>
    </location>
</feature>
<feature type="region of interest" description="Disordered" evidence="1">
    <location>
        <begin position="91"/>
        <end position="117"/>
    </location>
</feature>
<organism evidence="2 3">
    <name type="scientific">Paenibacillus taihuensis</name>
    <dbReference type="NCBI Taxonomy" id="1156355"/>
    <lineage>
        <taxon>Bacteria</taxon>
        <taxon>Bacillati</taxon>
        <taxon>Bacillota</taxon>
        <taxon>Bacilli</taxon>
        <taxon>Bacillales</taxon>
        <taxon>Paenibacillaceae</taxon>
        <taxon>Paenibacillus</taxon>
    </lineage>
</organism>